<dbReference type="GO" id="GO:0008198">
    <property type="term" value="F:ferrous iron binding"/>
    <property type="evidence" value="ECO:0007669"/>
    <property type="project" value="InterPro"/>
</dbReference>
<feature type="domain" description="Extradiol ring-cleavage dioxygenase class III enzyme subunit B" evidence="6">
    <location>
        <begin position="56"/>
        <end position="307"/>
    </location>
</feature>
<dbReference type="Gene3D" id="3.40.830.10">
    <property type="entry name" value="LigB-like"/>
    <property type="match status" value="1"/>
</dbReference>
<comment type="cofactor">
    <cofactor evidence="1">
        <name>Zn(2+)</name>
        <dbReference type="ChEBI" id="CHEBI:29105"/>
    </cofactor>
</comment>
<reference evidence="7" key="1">
    <citation type="journal article" date="2020" name="Stud. Mycol.">
        <title>101 Dothideomycetes genomes: a test case for predicting lifestyles and emergence of pathogens.</title>
        <authorList>
            <person name="Haridas S."/>
            <person name="Albert R."/>
            <person name="Binder M."/>
            <person name="Bloem J."/>
            <person name="Labutti K."/>
            <person name="Salamov A."/>
            <person name="Andreopoulos B."/>
            <person name="Baker S."/>
            <person name="Barry K."/>
            <person name="Bills G."/>
            <person name="Bluhm B."/>
            <person name="Cannon C."/>
            <person name="Castanera R."/>
            <person name="Culley D."/>
            <person name="Daum C."/>
            <person name="Ezra D."/>
            <person name="Gonzalez J."/>
            <person name="Henrissat B."/>
            <person name="Kuo A."/>
            <person name="Liang C."/>
            <person name="Lipzen A."/>
            <person name="Lutzoni F."/>
            <person name="Magnuson J."/>
            <person name="Mondo S."/>
            <person name="Nolan M."/>
            <person name="Ohm R."/>
            <person name="Pangilinan J."/>
            <person name="Park H.-J."/>
            <person name="Ramirez L."/>
            <person name="Alfaro M."/>
            <person name="Sun H."/>
            <person name="Tritt A."/>
            <person name="Yoshinaga Y."/>
            <person name="Zwiers L.-H."/>
            <person name="Turgeon B."/>
            <person name="Goodwin S."/>
            <person name="Spatafora J."/>
            <person name="Crous P."/>
            <person name="Grigoriev I."/>
        </authorList>
    </citation>
    <scope>NUCLEOTIDE SEQUENCE</scope>
    <source>
        <strain evidence="7">CBS 107.79</strain>
    </source>
</reference>
<evidence type="ECO:0000313" key="7">
    <source>
        <dbReference type="EMBL" id="KAF1976154.1"/>
    </source>
</evidence>
<keyword evidence="3" id="KW-0479">Metal-binding</keyword>
<comment type="similarity">
    <text evidence="2">Belongs to the DODA-type extradiol aromatic ring-opening dioxygenase family.</text>
</comment>
<dbReference type="SUPFAM" id="SSF53213">
    <property type="entry name" value="LigB-like"/>
    <property type="match status" value="1"/>
</dbReference>
<dbReference type="GO" id="GO:0016702">
    <property type="term" value="F:oxidoreductase activity, acting on single donors with incorporation of molecular oxygen, incorporation of two atoms of oxygen"/>
    <property type="evidence" value="ECO:0007669"/>
    <property type="project" value="UniProtKB-ARBA"/>
</dbReference>
<dbReference type="InterPro" id="IPR014436">
    <property type="entry name" value="Extradiol_dOase_DODA"/>
</dbReference>
<organism evidence="7 8">
    <name type="scientific">Bimuria novae-zelandiae CBS 107.79</name>
    <dbReference type="NCBI Taxonomy" id="1447943"/>
    <lineage>
        <taxon>Eukaryota</taxon>
        <taxon>Fungi</taxon>
        <taxon>Dikarya</taxon>
        <taxon>Ascomycota</taxon>
        <taxon>Pezizomycotina</taxon>
        <taxon>Dothideomycetes</taxon>
        <taxon>Pleosporomycetidae</taxon>
        <taxon>Pleosporales</taxon>
        <taxon>Massarineae</taxon>
        <taxon>Didymosphaeriaceae</taxon>
        <taxon>Bimuria</taxon>
    </lineage>
</organism>
<dbReference type="EMBL" id="ML976667">
    <property type="protein sequence ID" value="KAF1976154.1"/>
    <property type="molecule type" value="Genomic_DNA"/>
</dbReference>
<keyword evidence="4" id="KW-0862">Zinc</keyword>
<dbReference type="GO" id="GO:0008270">
    <property type="term" value="F:zinc ion binding"/>
    <property type="evidence" value="ECO:0007669"/>
    <property type="project" value="InterPro"/>
</dbReference>
<protein>
    <submittedName>
        <fullName evidence="7">Extradiol ring-cleavage dioxygenase, class III enzyme, subunit B</fullName>
    </submittedName>
</protein>
<dbReference type="PANTHER" id="PTHR30096:SF0">
    <property type="entry name" value="4,5-DOPA DIOXYGENASE EXTRADIOL-LIKE PROTEIN"/>
    <property type="match status" value="1"/>
</dbReference>
<dbReference type="InterPro" id="IPR004183">
    <property type="entry name" value="Xdiol_dOase_suB"/>
</dbReference>
<evidence type="ECO:0000256" key="4">
    <source>
        <dbReference type="ARBA" id="ARBA00022833"/>
    </source>
</evidence>
<dbReference type="PANTHER" id="PTHR30096">
    <property type="entry name" value="4,5-DOPA DIOXYGENASE EXTRADIOL-LIKE PROTEIN"/>
    <property type="match status" value="1"/>
</dbReference>
<sequence>MRLSRTFLRIAPLIHTSAFSTSQNSTLNPLRGIQQFPLAFYSTTTISNMTRLAPVICISHGGGPLPLLGDPSQAQLTHSLKTRVPKILKLGTPEQPKAIVLVTAHWSTTDVTISSGEKPALYYDYHGFPDEAYRLRYDAPGSPEVAELVRRQLEEAGIKGRKDATRGWDHGVFVPMTLIHPEATIPIVQLSVLRSEDPVSLFAIGRALAPLRAQNIAIIGSGFASLHNMRAMFLGQTSIPSFKSLHEEWSKAVGDAVTTQDVEAQKTKFEGWRKWPGAYDMHPRGGAEHFLPLIVCAGAGSGSETKARAYADEMLGLQMWSYYWDESEEDVL</sequence>
<proteinExistence type="inferred from homology"/>
<accession>A0A6A5VG54</accession>
<evidence type="ECO:0000259" key="6">
    <source>
        <dbReference type="Pfam" id="PF02900"/>
    </source>
</evidence>
<evidence type="ECO:0000313" key="8">
    <source>
        <dbReference type="Proteomes" id="UP000800036"/>
    </source>
</evidence>
<keyword evidence="7" id="KW-0223">Dioxygenase</keyword>
<name>A0A6A5VG54_9PLEO</name>
<dbReference type="Pfam" id="PF02900">
    <property type="entry name" value="LigB"/>
    <property type="match status" value="1"/>
</dbReference>
<evidence type="ECO:0000256" key="3">
    <source>
        <dbReference type="ARBA" id="ARBA00022723"/>
    </source>
</evidence>
<dbReference type="OrthoDB" id="7396853at2759"/>
<evidence type="ECO:0000256" key="5">
    <source>
        <dbReference type="ARBA" id="ARBA00023002"/>
    </source>
</evidence>
<dbReference type="AlphaFoldDB" id="A0A6A5VG54"/>
<evidence type="ECO:0000256" key="2">
    <source>
        <dbReference type="ARBA" id="ARBA00007581"/>
    </source>
</evidence>
<gene>
    <name evidence="7" type="ORF">BU23DRAFT_588011</name>
</gene>
<dbReference type="Proteomes" id="UP000800036">
    <property type="component" value="Unassembled WGS sequence"/>
</dbReference>
<keyword evidence="8" id="KW-1185">Reference proteome</keyword>
<keyword evidence="5" id="KW-0560">Oxidoreductase</keyword>
<evidence type="ECO:0000256" key="1">
    <source>
        <dbReference type="ARBA" id="ARBA00001947"/>
    </source>
</evidence>
<dbReference type="CDD" id="cd07363">
    <property type="entry name" value="45_DOPA_Dioxygenase"/>
    <property type="match status" value="1"/>
</dbReference>